<dbReference type="Proteomes" id="UP000751190">
    <property type="component" value="Unassembled WGS sequence"/>
</dbReference>
<dbReference type="AlphaFoldDB" id="A0A8J5XK04"/>
<dbReference type="PROSITE" id="PS51886">
    <property type="entry name" value="TLDC"/>
    <property type="match status" value="1"/>
</dbReference>
<comment type="caution">
    <text evidence="3">The sequence shown here is derived from an EMBL/GenBank/DDBJ whole genome shotgun (WGS) entry which is preliminary data.</text>
</comment>
<proteinExistence type="predicted"/>
<sequence>MGQQESSDGGRARAVAGPALADCFDEDELALLRAAFKRGGEHGLDRSHFDAAFGSMLPSAAVDRFLERLAPGDGDGRRVAWDGWVDGLARACKAQPCAVDLGDANAARLGALWDLMAARDASPSAAVVTLDSHAHEPHGEEPGAGGALDERALLALLVCCARHCSDAHALGGVSAMAPMAADALLAGPLSRAAWVRWARACVPLLGEAFELLVMRGVAQLAAAARPAERTVRLAEQRLLPTLVGLNGQPAPDGAPPPSLVITPALTWAISLAVPQPASGAPTVLWRLLYSSAEHGLSQNRLSRHVVGYAGPTLLVVALANGLSWGAYLDSPWAPTGAGRFFGGESCVLFLLAPRFHAFRATRTSSNYCAFVQNVRAALGGGHGGHASRAHGAGHHPAGADAELVGFGGSAKRYRCMLTDDLTSSVWRSACSTYETDTARLGALGLADDEAPQRVSALEVWGLGGVSADSALHSVRLALEKGRAAAGRVNRSAFGETWHDSPDKMLMELGGHTFHSDQLRQPERTPGADSSARYAGRG</sequence>
<dbReference type="PANTHER" id="PTHR23354">
    <property type="entry name" value="NUCLEOLAR PROTEIN 7/ESTROGEN RECEPTOR COACTIVATOR-RELATED"/>
    <property type="match status" value="1"/>
</dbReference>
<accession>A0A8J5XK04</accession>
<evidence type="ECO:0000256" key="1">
    <source>
        <dbReference type="SAM" id="MobiDB-lite"/>
    </source>
</evidence>
<dbReference type="EMBL" id="JAGTXO010000003">
    <property type="protein sequence ID" value="KAG8469293.1"/>
    <property type="molecule type" value="Genomic_DNA"/>
</dbReference>
<name>A0A8J5XK04_DIALT</name>
<dbReference type="InterPro" id="IPR006571">
    <property type="entry name" value="TLDc_dom"/>
</dbReference>
<feature type="domain" description="TLDc" evidence="2">
    <location>
        <begin position="259"/>
        <end position="463"/>
    </location>
</feature>
<dbReference type="SMART" id="SM00584">
    <property type="entry name" value="TLDc"/>
    <property type="match status" value="1"/>
</dbReference>
<reference evidence="3" key="1">
    <citation type="submission" date="2021-05" db="EMBL/GenBank/DDBJ databases">
        <title>The genome of the haptophyte Pavlova lutheri (Diacronema luteri, Pavlovales) - a model for lipid biosynthesis in eukaryotic algae.</title>
        <authorList>
            <person name="Hulatt C.J."/>
            <person name="Posewitz M.C."/>
        </authorList>
    </citation>
    <scope>NUCLEOTIDE SEQUENCE</scope>
    <source>
        <strain evidence="3">NIVA-4/92</strain>
    </source>
</reference>
<keyword evidence="4" id="KW-1185">Reference proteome</keyword>
<gene>
    <name evidence="3" type="ORF">KFE25_007811</name>
</gene>
<organism evidence="3 4">
    <name type="scientific">Diacronema lutheri</name>
    <name type="common">Unicellular marine alga</name>
    <name type="synonym">Monochrysis lutheri</name>
    <dbReference type="NCBI Taxonomy" id="2081491"/>
    <lineage>
        <taxon>Eukaryota</taxon>
        <taxon>Haptista</taxon>
        <taxon>Haptophyta</taxon>
        <taxon>Pavlovophyceae</taxon>
        <taxon>Pavlovales</taxon>
        <taxon>Pavlovaceae</taxon>
        <taxon>Diacronema</taxon>
    </lineage>
</organism>
<protein>
    <recommendedName>
        <fullName evidence="2">TLDc domain-containing protein</fullName>
    </recommendedName>
</protein>
<evidence type="ECO:0000313" key="3">
    <source>
        <dbReference type="EMBL" id="KAG8469293.1"/>
    </source>
</evidence>
<dbReference type="PANTHER" id="PTHR23354:SF108">
    <property type="entry name" value="RE10231P"/>
    <property type="match status" value="1"/>
</dbReference>
<evidence type="ECO:0000259" key="2">
    <source>
        <dbReference type="PROSITE" id="PS51886"/>
    </source>
</evidence>
<feature type="region of interest" description="Disordered" evidence="1">
    <location>
        <begin position="514"/>
        <end position="537"/>
    </location>
</feature>
<evidence type="ECO:0000313" key="4">
    <source>
        <dbReference type="Proteomes" id="UP000751190"/>
    </source>
</evidence>
<dbReference type="Pfam" id="PF07534">
    <property type="entry name" value="TLD"/>
    <property type="match status" value="1"/>
</dbReference>
<dbReference type="OrthoDB" id="289228at2759"/>